<proteinExistence type="predicted"/>
<dbReference type="AlphaFoldDB" id="A9GK43"/>
<dbReference type="HOGENOM" id="CLU_000445_81_0_7"/>
<dbReference type="Proteomes" id="UP000002139">
    <property type="component" value="Chromosome"/>
</dbReference>
<dbReference type="SUPFAM" id="SSF46689">
    <property type="entry name" value="Homeodomain-like"/>
    <property type="match status" value="2"/>
</dbReference>
<dbReference type="InterPro" id="IPR032783">
    <property type="entry name" value="AraC_lig"/>
</dbReference>
<dbReference type="InterPro" id="IPR009057">
    <property type="entry name" value="Homeodomain-like_sf"/>
</dbReference>
<dbReference type="PANTHER" id="PTHR46796">
    <property type="entry name" value="HTH-TYPE TRANSCRIPTIONAL ACTIVATOR RHAS-RELATED"/>
    <property type="match status" value="1"/>
</dbReference>
<dbReference type="Gene3D" id="1.10.10.60">
    <property type="entry name" value="Homeodomain-like"/>
    <property type="match status" value="1"/>
</dbReference>
<evidence type="ECO:0000259" key="4">
    <source>
        <dbReference type="PROSITE" id="PS01124"/>
    </source>
</evidence>
<evidence type="ECO:0000256" key="3">
    <source>
        <dbReference type="ARBA" id="ARBA00023163"/>
    </source>
</evidence>
<evidence type="ECO:0000256" key="2">
    <source>
        <dbReference type="ARBA" id="ARBA00023125"/>
    </source>
</evidence>
<dbReference type="Pfam" id="PF12833">
    <property type="entry name" value="HTH_18"/>
    <property type="match status" value="1"/>
</dbReference>
<keyword evidence="3" id="KW-0804">Transcription</keyword>
<dbReference type="PANTHER" id="PTHR46796:SF7">
    <property type="entry name" value="ARAC FAMILY TRANSCRIPTIONAL REGULATOR"/>
    <property type="match status" value="1"/>
</dbReference>
<dbReference type="EMBL" id="AM746676">
    <property type="protein sequence ID" value="CAN96529.1"/>
    <property type="molecule type" value="Genomic_DNA"/>
</dbReference>
<protein>
    <submittedName>
        <fullName evidence="5">Transcriptional regulator, AraC family</fullName>
    </submittedName>
</protein>
<dbReference type="InterPro" id="IPR011051">
    <property type="entry name" value="RmlC_Cupin_sf"/>
</dbReference>
<dbReference type="InterPro" id="IPR018062">
    <property type="entry name" value="HTH_AraC-typ_CS"/>
</dbReference>
<dbReference type="KEGG" id="scl:sce6362"/>
<dbReference type="GO" id="GO:0043565">
    <property type="term" value="F:sequence-specific DNA binding"/>
    <property type="evidence" value="ECO:0007669"/>
    <property type="project" value="InterPro"/>
</dbReference>
<keyword evidence="1" id="KW-0805">Transcription regulation</keyword>
<dbReference type="PROSITE" id="PS01124">
    <property type="entry name" value="HTH_ARAC_FAMILY_2"/>
    <property type="match status" value="1"/>
</dbReference>
<keyword evidence="2" id="KW-0238">DNA-binding</keyword>
<name>A9GK43_SORC5</name>
<keyword evidence="6" id="KW-1185">Reference proteome</keyword>
<dbReference type="SUPFAM" id="SSF51182">
    <property type="entry name" value="RmlC-like cupins"/>
    <property type="match status" value="1"/>
</dbReference>
<evidence type="ECO:0000256" key="1">
    <source>
        <dbReference type="ARBA" id="ARBA00023015"/>
    </source>
</evidence>
<dbReference type="GO" id="GO:0003700">
    <property type="term" value="F:DNA-binding transcription factor activity"/>
    <property type="evidence" value="ECO:0007669"/>
    <property type="project" value="InterPro"/>
</dbReference>
<dbReference type="STRING" id="448385.sce6362"/>
<dbReference type="InterPro" id="IPR050204">
    <property type="entry name" value="AraC_XylS_family_regulators"/>
</dbReference>
<dbReference type="InterPro" id="IPR018060">
    <property type="entry name" value="HTH_AraC"/>
</dbReference>
<feature type="domain" description="HTH araC/xylS-type" evidence="4">
    <location>
        <begin position="211"/>
        <end position="308"/>
    </location>
</feature>
<sequence length="327" mass="35423">MDALSAVLAPVRLRRTRWVSTVGRAPWGVALPEVKSCIRFHYVVRGSAWLSVDKTDEPRVALSGGDLAVLPLGHAHALRDHPRSPPRSFAELVRCAPNPTHDVIHIDLGTKGPETTFITGGFVLDDPLATPILATLPPLIRMTPDTEQAVPSFLENIQFITREIETNRPGSEIVLLRMADVMFIQILRAYLARLPEDGGGFLGALRDPSTAAALGAMHRRAEEPWTVASLAKEAGLSRSVFAARFAALVGEPPLGYLTRLRMQKAAVLLREGAPLAKVSRLTGYSSEASFSHAFRQWAGMAPGAWRRHLESSDPSAASGGGRRALRA</sequence>
<dbReference type="BioCyc" id="SCEL448385:SCE_RS32625-MONOMER"/>
<organism evidence="5 6">
    <name type="scientific">Sorangium cellulosum (strain So ce56)</name>
    <name type="common">Polyangium cellulosum (strain So ce56)</name>
    <dbReference type="NCBI Taxonomy" id="448385"/>
    <lineage>
        <taxon>Bacteria</taxon>
        <taxon>Pseudomonadati</taxon>
        <taxon>Myxococcota</taxon>
        <taxon>Polyangia</taxon>
        <taxon>Polyangiales</taxon>
        <taxon>Polyangiaceae</taxon>
        <taxon>Sorangium</taxon>
    </lineage>
</organism>
<reference evidence="5 6" key="1">
    <citation type="journal article" date="2007" name="Nat. Biotechnol.">
        <title>Complete genome sequence of the myxobacterium Sorangium cellulosum.</title>
        <authorList>
            <person name="Schneiker S."/>
            <person name="Perlova O."/>
            <person name="Kaiser O."/>
            <person name="Gerth K."/>
            <person name="Alici A."/>
            <person name="Altmeyer M.O."/>
            <person name="Bartels D."/>
            <person name="Bekel T."/>
            <person name="Beyer S."/>
            <person name="Bode E."/>
            <person name="Bode H.B."/>
            <person name="Bolten C.J."/>
            <person name="Choudhuri J.V."/>
            <person name="Doss S."/>
            <person name="Elnakady Y.A."/>
            <person name="Frank B."/>
            <person name="Gaigalat L."/>
            <person name="Goesmann A."/>
            <person name="Groeger C."/>
            <person name="Gross F."/>
            <person name="Jelsbak L."/>
            <person name="Jelsbak L."/>
            <person name="Kalinowski J."/>
            <person name="Kegler C."/>
            <person name="Knauber T."/>
            <person name="Konietzny S."/>
            <person name="Kopp M."/>
            <person name="Krause L."/>
            <person name="Krug D."/>
            <person name="Linke B."/>
            <person name="Mahmud T."/>
            <person name="Martinez-Arias R."/>
            <person name="McHardy A.C."/>
            <person name="Merai M."/>
            <person name="Meyer F."/>
            <person name="Mormann S."/>
            <person name="Munoz-Dorado J."/>
            <person name="Perez J."/>
            <person name="Pradella S."/>
            <person name="Rachid S."/>
            <person name="Raddatz G."/>
            <person name="Rosenau F."/>
            <person name="Rueckert C."/>
            <person name="Sasse F."/>
            <person name="Scharfe M."/>
            <person name="Schuster S.C."/>
            <person name="Suen G."/>
            <person name="Treuner-Lange A."/>
            <person name="Velicer G.J."/>
            <person name="Vorholter F.-J."/>
            <person name="Weissman K.J."/>
            <person name="Welch R.D."/>
            <person name="Wenzel S.C."/>
            <person name="Whitworth D.E."/>
            <person name="Wilhelm S."/>
            <person name="Wittmann C."/>
            <person name="Bloecker H."/>
            <person name="Puehler A."/>
            <person name="Mueller R."/>
        </authorList>
    </citation>
    <scope>NUCLEOTIDE SEQUENCE [LARGE SCALE GENOMIC DNA]</scope>
    <source>
        <strain evidence="6">So ce56</strain>
    </source>
</reference>
<dbReference type="eggNOG" id="COG2207">
    <property type="taxonomic scope" value="Bacteria"/>
</dbReference>
<evidence type="ECO:0000313" key="5">
    <source>
        <dbReference type="EMBL" id="CAN96529.1"/>
    </source>
</evidence>
<dbReference type="OrthoDB" id="5460636at2"/>
<dbReference type="Pfam" id="PF12852">
    <property type="entry name" value="Cupin_6"/>
    <property type="match status" value="1"/>
</dbReference>
<gene>
    <name evidence="5" type="ordered locus">sce6362</name>
</gene>
<accession>A9GK43</accession>
<dbReference type="PROSITE" id="PS00041">
    <property type="entry name" value="HTH_ARAC_FAMILY_1"/>
    <property type="match status" value="1"/>
</dbReference>
<dbReference type="RefSeq" id="WP_012238978.1">
    <property type="nucleotide sequence ID" value="NC_010162.1"/>
</dbReference>
<evidence type="ECO:0000313" key="6">
    <source>
        <dbReference type="Proteomes" id="UP000002139"/>
    </source>
</evidence>
<dbReference type="SMART" id="SM00342">
    <property type="entry name" value="HTH_ARAC"/>
    <property type="match status" value="1"/>
</dbReference>